<accession>A0ABS6KRX1</accession>
<keyword evidence="2" id="KW-1185">Reference proteome</keyword>
<sequence length="263" mass="25221">MFTCWGSGNGMPGTCGIVTSAEGISDAGPVAGAVAAGGVAAGMDGVAAGAVGKPGISDPSGALAAAGVTAVGDCGSVTDAVADGTGAGAAAGVPLNAELTPCSSCGAAAGTPASWLTIGRPGAPGTAGAGATGSACAAALSANATGTAPAAAIMLVESAFQVKIMVLPIGCLERLSPKLSSYWCDSRDTCGGYSTVTAPVEFVIAQWLGRDAMAAFRVGPLQRHASGSRVRGRCCHARLALPALPALPTVTPARRPTPSVTLA</sequence>
<gene>
    <name evidence="1" type="ORF">FR943_20990</name>
</gene>
<dbReference type="Proteomes" id="UP000812982">
    <property type="component" value="Unassembled WGS sequence"/>
</dbReference>
<reference evidence="1 2" key="1">
    <citation type="journal article" date="2021" name="Sci. Rep.">
        <title>Phenotypic and genomic hallmarks of a novel, potentially pathogenic rapidly growing Mycobacterium species related to the Mycobacterium fortuitum complex.</title>
        <authorList>
            <person name="Gharbi R."/>
            <person name="Khanna V."/>
            <person name="Frigui W."/>
            <person name="Mhenni B."/>
            <person name="Brosch R."/>
            <person name="Mardassi H."/>
        </authorList>
    </citation>
    <scope>NUCLEOTIDE SEQUENCE [LARGE SCALE GENOMIC DNA]</scope>
    <source>
        <strain evidence="1 2">TNTM28</strain>
    </source>
</reference>
<name>A0ABS6KRX1_9MYCO</name>
<proteinExistence type="predicted"/>
<evidence type="ECO:0000313" key="2">
    <source>
        <dbReference type="Proteomes" id="UP000812982"/>
    </source>
</evidence>
<comment type="caution">
    <text evidence="1">The sequence shown here is derived from an EMBL/GenBank/DDBJ whole genome shotgun (WGS) entry which is preliminary data.</text>
</comment>
<protein>
    <submittedName>
        <fullName evidence="1">Uncharacterized protein</fullName>
    </submittedName>
</protein>
<evidence type="ECO:0000313" key="1">
    <source>
        <dbReference type="EMBL" id="MBU9766310.1"/>
    </source>
</evidence>
<organism evidence="1 2">
    <name type="scientific">[Mycobacterium] fortunisiensis</name>
    <dbReference type="NCBI Taxonomy" id="2600579"/>
    <lineage>
        <taxon>Bacteria</taxon>
        <taxon>Bacillati</taxon>
        <taxon>Actinomycetota</taxon>
        <taxon>Actinomycetes</taxon>
        <taxon>Mycobacteriales</taxon>
        <taxon>Mycobacteriaceae</taxon>
        <taxon>Mycolicibacterium</taxon>
    </lineage>
</organism>
<dbReference type="EMBL" id="VOMB01000023">
    <property type="protein sequence ID" value="MBU9766310.1"/>
    <property type="molecule type" value="Genomic_DNA"/>
</dbReference>